<evidence type="ECO:0000313" key="2">
    <source>
        <dbReference type="EMBL" id="CAI2386312.1"/>
    </source>
</evidence>
<reference evidence="2" key="1">
    <citation type="submission" date="2023-07" db="EMBL/GenBank/DDBJ databases">
        <authorList>
            <consortium name="AG Swart"/>
            <person name="Singh M."/>
            <person name="Singh A."/>
            <person name="Seah K."/>
            <person name="Emmerich C."/>
        </authorList>
    </citation>
    <scope>NUCLEOTIDE SEQUENCE</scope>
    <source>
        <strain evidence="2">DP1</strain>
    </source>
</reference>
<sequence>MISFVNQGILVSLLLNWINFIVCNQPFATSHVGLLFGFKIFRLFCFGSLSSMILFILALIVDSGSEFCLKISYNPDSEGNKRF</sequence>
<protein>
    <submittedName>
        <fullName evidence="2">Uncharacterized protein</fullName>
    </submittedName>
</protein>
<keyword evidence="1" id="KW-0472">Membrane</keyword>
<name>A0AAD1YAZ1_EUPCR</name>
<feature type="transmembrane region" description="Helical" evidence="1">
    <location>
        <begin position="9"/>
        <end position="28"/>
    </location>
</feature>
<gene>
    <name evidence="2" type="ORF">ECRASSUSDP1_LOCUS27924</name>
</gene>
<feature type="transmembrane region" description="Helical" evidence="1">
    <location>
        <begin position="40"/>
        <end position="61"/>
    </location>
</feature>
<keyword evidence="1" id="KW-1133">Transmembrane helix</keyword>
<dbReference type="EMBL" id="CAMPGE010028813">
    <property type="protein sequence ID" value="CAI2386312.1"/>
    <property type="molecule type" value="Genomic_DNA"/>
</dbReference>
<accession>A0AAD1YAZ1</accession>
<organism evidence="2 3">
    <name type="scientific">Euplotes crassus</name>
    <dbReference type="NCBI Taxonomy" id="5936"/>
    <lineage>
        <taxon>Eukaryota</taxon>
        <taxon>Sar</taxon>
        <taxon>Alveolata</taxon>
        <taxon>Ciliophora</taxon>
        <taxon>Intramacronucleata</taxon>
        <taxon>Spirotrichea</taxon>
        <taxon>Hypotrichia</taxon>
        <taxon>Euplotida</taxon>
        <taxon>Euplotidae</taxon>
        <taxon>Moneuplotes</taxon>
    </lineage>
</organism>
<keyword evidence="3" id="KW-1185">Reference proteome</keyword>
<comment type="caution">
    <text evidence="2">The sequence shown here is derived from an EMBL/GenBank/DDBJ whole genome shotgun (WGS) entry which is preliminary data.</text>
</comment>
<evidence type="ECO:0000256" key="1">
    <source>
        <dbReference type="SAM" id="Phobius"/>
    </source>
</evidence>
<dbReference type="Proteomes" id="UP001295684">
    <property type="component" value="Unassembled WGS sequence"/>
</dbReference>
<dbReference type="AlphaFoldDB" id="A0AAD1YAZ1"/>
<keyword evidence="1" id="KW-0812">Transmembrane</keyword>
<evidence type="ECO:0000313" key="3">
    <source>
        <dbReference type="Proteomes" id="UP001295684"/>
    </source>
</evidence>
<proteinExistence type="predicted"/>